<protein>
    <submittedName>
        <fullName evidence="4">Competence protein ComEA</fullName>
    </submittedName>
</protein>
<reference evidence="4 5" key="1">
    <citation type="submission" date="2017-09" db="EMBL/GenBank/DDBJ databases">
        <title>Reassesment of A. cryaerophilus.</title>
        <authorList>
            <person name="Perez-Cataluna A."/>
            <person name="Collado L."/>
            <person name="Salgado O."/>
            <person name="Lefinanco V."/>
            <person name="Figueras M.J."/>
        </authorList>
    </citation>
    <scope>NUCLEOTIDE SEQUENCE [LARGE SCALE GENOMIC DNA]</scope>
    <source>
        <strain evidence="4 5">LMG 10210</strain>
    </source>
</reference>
<dbReference type="GO" id="GO:0015627">
    <property type="term" value="C:type II protein secretion system complex"/>
    <property type="evidence" value="ECO:0007669"/>
    <property type="project" value="TreeGrafter"/>
</dbReference>
<evidence type="ECO:0000313" key="5">
    <source>
        <dbReference type="Proteomes" id="UP000238281"/>
    </source>
</evidence>
<evidence type="ECO:0000259" key="3">
    <source>
        <dbReference type="SMART" id="SM00278"/>
    </source>
</evidence>
<feature type="signal peptide" evidence="2">
    <location>
        <begin position="1"/>
        <end position="18"/>
    </location>
</feature>
<feature type="chain" id="PRO_5015497782" evidence="2">
    <location>
        <begin position="19"/>
        <end position="109"/>
    </location>
</feature>
<comment type="caution">
    <text evidence="4">The sequence shown here is derived from an EMBL/GenBank/DDBJ whole genome shotgun (WGS) entry which is preliminary data.</text>
</comment>
<dbReference type="AlphaFoldDB" id="A0A2S9T5V7"/>
<accession>A0A2S9T5V7</accession>
<dbReference type="GO" id="GO:0015628">
    <property type="term" value="P:protein secretion by the type II secretion system"/>
    <property type="evidence" value="ECO:0007669"/>
    <property type="project" value="TreeGrafter"/>
</dbReference>
<sequence>MKKFVAILAIFGALFLGAMDLQTASKSELMEIKGVGEKKADAIIEYRKTNTIKSAEDLKNIKGFGDTIIDNVKNNVKAKSNPSKKDEKNKSKDEDNKESKKNKNSKSEN</sequence>
<dbReference type="SUPFAM" id="SSF47781">
    <property type="entry name" value="RuvA domain 2-like"/>
    <property type="match status" value="1"/>
</dbReference>
<dbReference type="Pfam" id="PF12836">
    <property type="entry name" value="HHH_3"/>
    <property type="match status" value="1"/>
</dbReference>
<dbReference type="Proteomes" id="UP000238281">
    <property type="component" value="Unassembled WGS sequence"/>
</dbReference>
<dbReference type="GO" id="GO:0003677">
    <property type="term" value="F:DNA binding"/>
    <property type="evidence" value="ECO:0007669"/>
    <property type="project" value="InterPro"/>
</dbReference>
<gene>
    <name evidence="4" type="ORF">CJ673_06935</name>
</gene>
<keyword evidence="2" id="KW-0732">Signal</keyword>
<dbReference type="EMBL" id="NXGE01000004">
    <property type="protein sequence ID" value="PRM94225.1"/>
    <property type="molecule type" value="Genomic_DNA"/>
</dbReference>
<dbReference type="Gene3D" id="1.10.150.320">
    <property type="entry name" value="Photosystem II 12 kDa extrinsic protein"/>
    <property type="match status" value="1"/>
</dbReference>
<dbReference type="InterPro" id="IPR003583">
    <property type="entry name" value="Hlx-hairpin-Hlx_DNA-bd_motif"/>
</dbReference>
<dbReference type="PANTHER" id="PTHR21180">
    <property type="entry name" value="ENDONUCLEASE/EXONUCLEASE/PHOSPHATASE FAMILY DOMAIN-CONTAINING PROTEIN 1"/>
    <property type="match status" value="1"/>
</dbReference>
<dbReference type="PANTHER" id="PTHR21180:SF32">
    <property type="entry name" value="ENDONUCLEASE_EXONUCLEASE_PHOSPHATASE FAMILY DOMAIN-CONTAINING PROTEIN 1"/>
    <property type="match status" value="1"/>
</dbReference>
<feature type="region of interest" description="Disordered" evidence="1">
    <location>
        <begin position="74"/>
        <end position="109"/>
    </location>
</feature>
<name>A0A2S9T5V7_9BACT</name>
<dbReference type="STRING" id="28198.GCA_001572855_00071"/>
<dbReference type="GO" id="GO:0006281">
    <property type="term" value="P:DNA repair"/>
    <property type="evidence" value="ECO:0007669"/>
    <property type="project" value="InterPro"/>
</dbReference>
<evidence type="ECO:0000256" key="2">
    <source>
        <dbReference type="SAM" id="SignalP"/>
    </source>
</evidence>
<feature type="domain" description="Helix-hairpin-helix DNA-binding motif class 1" evidence="3">
    <location>
        <begin position="27"/>
        <end position="46"/>
    </location>
</feature>
<organism evidence="4 5">
    <name type="scientific">Aliarcobacter cryaerophilus</name>
    <dbReference type="NCBI Taxonomy" id="28198"/>
    <lineage>
        <taxon>Bacteria</taxon>
        <taxon>Pseudomonadati</taxon>
        <taxon>Campylobacterota</taxon>
        <taxon>Epsilonproteobacteria</taxon>
        <taxon>Campylobacterales</taxon>
        <taxon>Arcobacteraceae</taxon>
        <taxon>Aliarcobacter</taxon>
    </lineage>
</organism>
<dbReference type="InterPro" id="IPR051675">
    <property type="entry name" value="Endo/Exo/Phosphatase_dom_1"/>
</dbReference>
<dbReference type="RefSeq" id="WP_105915516.1">
    <property type="nucleotide sequence ID" value="NZ_JAMXEM010000011.1"/>
</dbReference>
<proteinExistence type="predicted"/>
<dbReference type="InterPro" id="IPR010994">
    <property type="entry name" value="RuvA_2-like"/>
</dbReference>
<evidence type="ECO:0000256" key="1">
    <source>
        <dbReference type="SAM" id="MobiDB-lite"/>
    </source>
</evidence>
<dbReference type="SMART" id="SM00278">
    <property type="entry name" value="HhH1"/>
    <property type="match status" value="2"/>
</dbReference>
<feature type="domain" description="Helix-hairpin-helix DNA-binding motif class 1" evidence="3">
    <location>
        <begin position="56"/>
        <end position="75"/>
    </location>
</feature>
<evidence type="ECO:0000313" key="4">
    <source>
        <dbReference type="EMBL" id="PRM94225.1"/>
    </source>
</evidence>
<feature type="compositionally biased region" description="Basic and acidic residues" evidence="1">
    <location>
        <begin position="83"/>
        <end position="109"/>
    </location>
</feature>